<dbReference type="PANTHER" id="PTHR21072">
    <property type="entry name" value="GPI TRANSAMIDASE COMPONENT PIG-S"/>
    <property type="match status" value="1"/>
</dbReference>
<accession>A0AAN6GMU8</accession>
<keyword evidence="8 11" id="KW-0472">Membrane</keyword>
<evidence type="ECO:0000313" key="13">
    <source>
        <dbReference type="Proteomes" id="UP001176517"/>
    </source>
</evidence>
<evidence type="ECO:0000313" key="12">
    <source>
        <dbReference type="EMBL" id="KAK0548864.1"/>
    </source>
</evidence>
<keyword evidence="13" id="KW-1185">Reference proteome</keyword>
<evidence type="ECO:0000256" key="1">
    <source>
        <dbReference type="ARBA" id="ARBA00004477"/>
    </source>
</evidence>
<evidence type="ECO:0000256" key="9">
    <source>
        <dbReference type="ARBA" id="ARBA00023180"/>
    </source>
</evidence>
<feature type="compositionally biased region" description="Low complexity" evidence="10">
    <location>
        <begin position="322"/>
        <end position="333"/>
    </location>
</feature>
<evidence type="ECO:0008006" key="14">
    <source>
        <dbReference type="Google" id="ProtNLM"/>
    </source>
</evidence>
<keyword evidence="6" id="KW-0256">Endoplasmic reticulum</keyword>
<evidence type="ECO:0000256" key="5">
    <source>
        <dbReference type="ARBA" id="ARBA00022692"/>
    </source>
</evidence>
<dbReference type="Pfam" id="PF10510">
    <property type="entry name" value="PIG-S"/>
    <property type="match status" value="1"/>
</dbReference>
<dbReference type="GO" id="GO:0006506">
    <property type="term" value="P:GPI anchor biosynthetic process"/>
    <property type="evidence" value="ECO:0007669"/>
    <property type="project" value="UniProtKB-KW"/>
</dbReference>
<keyword evidence="9" id="KW-0325">Glycoprotein</keyword>
<evidence type="ECO:0000256" key="8">
    <source>
        <dbReference type="ARBA" id="ARBA00023136"/>
    </source>
</evidence>
<proteinExistence type="inferred from homology"/>
<evidence type="ECO:0000256" key="7">
    <source>
        <dbReference type="ARBA" id="ARBA00022989"/>
    </source>
</evidence>
<comment type="subcellular location">
    <subcellularLocation>
        <location evidence="1">Endoplasmic reticulum membrane</location>
        <topology evidence="1">Multi-pass membrane protein</topology>
    </subcellularLocation>
</comment>
<dbReference type="EMBL" id="JAPDMZ010000126">
    <property type="protein sequence ID" value="KAK0548864.1"/>
    <property type="molecule type" value="Genomic_DNA"/>
</dbReference>
<evidence type="ECO:0000256" key="3">
    <source>
        <dbReference type="ARBA" id="ARBA00005316"/>
    </source>
</evidence>
<dbReference type="PANTHER" id="PTHR21072:SF13">
    <property type="entry name" value="GPI TRANSAMIDASE COMPONENT PIG-S"/>
    <property type="match status" value="1"/>
</dbReference>
<gene>
    <name evidence="12" type="ORF">OC846_004315</name>
</gene>
<evidence type="ECO:0000256" key="2">
    <source>
        <dbReference type="ARBA" id="ARBA00004687"/>
    </source>
</evidence>
<keyword evidence="7 11" id="KW-1133">Transmembrane helix</keyword>
<dbReference type="Proteomes" id="UP001176517">
    <property type="component" value="Unassembled WGS sequence"/>
</dbReference>
<evidence type="ECO:0000256" key="11">
    <source>
        <dbReference type="SAM" id="Phobius"/>
    </source>
</evidence>
<dbReference type="GO" id="GO:0042765">
    <property type="term" value="C:GPI-anchor transamidase complex"/>
    <property type="evidence" value="ECO:0007669"/>
    <property type="project" value="InterPro"/>
</dbReference>
<sequence length="683" mass="75157">MALLQRLRQRIRGQDAGKEGPAFVDDRPDLPYQNSFTRIAIVSSLWATALVSIPFWWKTTTITRLPLPEDELSIWSARGSCPIRVPVQLNVHLGARFLPSSYPHYSENEEPPVLFHSQNDYFTFLQDHLVRDLDAASGRLPSPSSQTLEAEGLDDSCLDWRISFVAESLSGEVTLDPARAPAPLTYDVLVGHNADLTSSTADRLRLSDLTVSDLSSPSKLASDLANRLRTVLELPLRTLPVADTRAIQYSRPLRLVFSLLNEDATRGGAVDGWELPQALRSSELESLIQQLGGVHDVRVESQVLWYAPLAFQPTTEETLDRSSQQSIISSTGSSEDEDATESNAFVIIPETEKESGRRYFVEFEDLKVFVNAAAWSLTSAVSSLRQIASAPILDDLIRSNRSHSITSLVEEEERTLHLLLYIPAADRRPLVLRDPATGNASNAHAWMIPQWGGVVLYNPPSSSLHNTAKIVPGLRVDELAEPIRLWTSQLKTLLGLRHKPAAETPFCTSVSRNDAGEACVPRRLPADLLAIRRLVESAREAVATLASTARLVRKIPNLGVGSEVKGDVQAALDLLAQLDSSLQSGRGEVPADGTGTEESQAALSLQHALSLASLSSTLASRAFFHPSMLGLLYFPEEHKYAVYTPLFGPVAVPLVFAVLRELVSWRKARRRKKDDKAQKSKSD</sequence>
<dbReference type="InterPro" id="IPR019540">
    <property type="entry name" value="PtdIno-glycan_biosynth_class_S"/>
</dbReference>
<evidence type="ECO:0000256" key="6">
    <source>
        <dbReference type="ARBA" id="ARBA00022824"/>
    </source>
</evidence>
<reference evidence="12" key="1">
    <citation type="journal article" date="2023" name="PhytoFront">
        <title>Draft Genome Resources of Seven Strains of Tilletia horrida, Causal Agent of Kernel Smut of Rice.</title>
        <authorList>
            <person name="Khanal S."/>
            <person name="Antony Babu S."/>
            <person name="Zhou X.G."/>
        </authorList>
    </citation>
    <scope>NUCLEOTIDE SEQUENCE</scope>
    <source>
        <strain evidence="12">TX6</strain>
    </source>
</reference>
<comment type="similarity">
    <text evidence="3">Belongs to the PIGS family.</text>
</comment>
<dbReference type="AlphaFoldDB" id="A0AAN6GMU8"/>
<dbReference type="GO" id="GO:0016255">
    <property type="term" value="P:attachment of GPI anchor to protein"/>
    <property type="evidence" value="ECO:0007669"/>
    <property type="project" value="InterPro"/>
</dbReference>
<protein>
    <recommendedName>
        <fullName evidence="14">GPI transamidase component PIG-S</fullName>
    </recommendedName>
</protein>
<comment type="caution">
    <text evidence="12">The sequence shown here is derived from an EMBL/GenBank/DDBJ whole genome shotgun (WGS) entry which is preliminary data.</text>
</comment>
<name>A0AAN6GMU8_9BASI</name>
<evidence type="ECO:0000256" key="10">
    <source>
        <dbReference type="SAM" id="MobiDB-lite"/>
    </source>
</evidence>
<evidence type="ECO:0000256" key="4">
    <source>
        <dbReference type="ARBA" id="ARBA00022502"/>
    </source>
</evidence>
<comment type="pathway">
    <text evidence="2">Glycolipid biosynthesis; glycosylphosphatidylinositol-anchor biosynthesis.</text>
</comment>
<keyword evidence="4" id="KW-0337">GPI-anchor biosynthesis</keyword>
<feature type="transmembrane region" description="Helical" evidence="11">
    <location>
        <begin position="640"/>
        <end position="663"/>
    </location>
</feature>
<organism evidence="12 13">
    <name type="scientific">Tilletia horrida</name>
    <dbReference type="NCBI Taxonomy" id="155126"/>
    <lineage>
        <taxon>Eukaryota</taxon>
        <taxon>Fungi</taxon>
        <taxon>Dikarya</taxon>
        <taxon>Basidiomycota</taxon>
        <taxon>Ustilaginomycotina</taxon>
        <taxon>Exobasidiomycetes</taxon>
        <taxon>Tilletiales</taxon>
        <taxon>Tilletiaceae</taxon>
        <taxon>Tilletia</taxon>
    </lineage>
</organism>
<feature type="region of interest" description="Disordered" evidence="10">
    <location>
        <begin position="316"/>
        <end position="339"/>
    </location>
</feature>
<keyword evidence="5 11" id="KW-0812">Transmembrane</keyword>